<keyword evidence="2" id="KW-1185">Reference proteome</keyword>
<evidence type="ECO:0000313" key="2">
    <source>
        <dbReference type="Proteomes" id="UP001432046"/>
    </source>
</evidence>
<reference evidence="1" key="1">
    <citation type="journal article" date="2021" name="Int. J. Syst. Evol. Microbiol.">
        <title>Bradyrhizobium septentrionale sp. nov. (sv. septentrionale) and Bradyrhizobium quebecense sp. nov. (sv. septentrionale) associated with legumes native to Canada possess rearranged symbiosis genes and numerous insertion sequences.</title>
        <authorList>
            <person name="Bromfield E.S.P."/>
            <person name="Cloutier S."/>
        </authorList>
    </citation>
    <scope>NUCLEOTIDE SEQUENCE</scope>
    <source>
        <strain evidence="1">5S5</strain>
    </source>
</reference>
<dbReference type="RefSeq" id="WP_338692163.1">
    <property type="nucleotide sequence ID" value="NZ_CP147708.1"/>
</dbReference>
<accession>A0ABZ2P4E1</accession>
<dbReference type="Proteomes" id="UP001432046">
    <property type="component" value="Chromosome"/>
</dbReference>
<name>A0ABZ2P4E1_9BRAD</name>
<gene>
    <name evidence="1" type="ORF">WDK88_06290</name>
</gene>
<sequence length="74" mass="8308">MFLLRDAQGQLSKVLQFTLPLRAQRICQIACLDSGQPGQPAKAQPNNCVDALRQRDPEIHRFSPTDLMQTGYPI</sequence>
<organism evidence="1 2">
    <name type="scientific">Bradyrhizobium septentrionale</name>
    <dbReference type="NCBI Taxonomy" id="1404411"/>
    <lineage>
        <taxon>Bacteria</taxon>
        <taxon>Pseudomonadati</taxon>
        <taxon>Pseudomonadota</taxon>
        <taxon>Alphaproteobacteria</taxon>
        <taxon>Hyphomicrobiales</taxon>
        <taxon>Nitrobacteraceae</taxon>
        <taxon>Bradyrhizobium</taxon>
    </lineage>
</organism>
<reference evidence="1" key="2">
    <citation type="submission" date="2024-03" db="EMBL/GenBank/DDBJ databases">
        <authorList>
            <person name="Bromfield E.S.P."/>
            <person name="Cloutier S."/>
        </authorList>
    </citation>
    <scope>NUCLEOTIDE SEQUENCE</scope>
    <source>
        <strain evidence="1">5S5</strain>
    </source>
</reference>
<protein>
    <submittedName>
        <fullName evidence="1">Uncharacterized protein</fullName>
    </submittedName>
</protein>
<proteinExistence type="predicted"/>
<evidence type="ECO:0000313" key="1">
    <source>
        <dbReference type="EMBL" id="WXC81231.1"/>
    </source>
</evidence>
<dbReference type="EMBL" id="CP147711">
    <property type="protein sequence ID" value="WXC81231.1"/>
    <property type="molecule type" value="Genomic_DNA"/>
</dbReference>